<evidence type="ECO:0000256" key="1">
    <source>
        <dbReference type="ARBA" id="ARBA00001602"/>
    </source>
</evidence>
<dbReference type="SUPFAM" id="SSF53681">
    <property type="entry name" value="Aspartate/glutamate racemase"/>
    <property type="match status" value="2"/>
</dbReference>
<dbReference type="AlphaFoldDB" id="X1TK90"/>
<name>X1TK90_9ZZZZ</name>
<dbReference type="GO" id="GO:0009252">
    <property type="term" value="P:peptidoglycan biosynthetic process"/>
    <property type="evidence" value="ECO:0007669"/>
    <property type="project" value="UniProtKB-KW"/>
</dbReference>
<keyword evidence="4" id="KW-0573">Peptidoglycan synthesis</keyword>
<keyword evidence="5" id="KW-0413">Isomerase</keyword>
<dbReference type="GO" id="GO:0008360">
    <property type="term" value="P:regulation of cell shape"/>
    <property type="evidence" value="ECO:0007669"/>
    <property type="project" value="UniProtKB-KW"/>
</dbReference>
<keyword evidence="6" id="KW-0961">Cell wall biogenesis/degradation</keyword>
<dbReference type="PANTHER" id="PTHR21198">
    <property type="entry name" value="GLUTAMATE RACEMASE"/>
    <property type="match status" value="1"/>
</dbReference>
<dbReference type="InterPro" id="IPR015942">
    <property type="entry name" value="Asp/Glu/hydantoin_racemase"/>
</dbReference>
<comment type="catalytic activity">
    <reaction evidence="1">
        <text>L-glutamate = D-glutamate</text>
        <dbReference type="Rhea" id="RHEA:12813"/>
        <dbReference type="ChEBI" id="CHEBI:29985"/>
        <dbReference type="ChEBI" id="CHEBI:29986"/>
        <dbReference type="EC" id="5.1.1.3"/>
    </reaction>
</comment>
<dbReference type="GO" id="GO:0071555">
    <property type="term" value="P:cell wall organization"/>
    <property type="evidence" value="ECO:0007669"/>
    <property type="project" value="UniProtKB-KW"/>
</dbReference>
<dbReference type="InterPro" id="IPR001920">
    <property type="entry name" value="Asp/Glu_race"/>
</dbReference>
<dbReference type="InterPro" id="IPR004391">
    <property type="entry name" value="Glu_race"/>
</dbReference>
<dbReference type="PROSITE" id="PS00924">
    <property type="entry name" value="ASP_GLU_RACEMASE_2"/>
    <property type="match status" value="1"/>
</dbReference>
<evidence type="ECO:0000256" key="6">
    <source>
        <dbReference type="ARBA" id="ARBA00023316"/>
    </source>
</evidence>
<dbReference type="InterPro" id="IPR033134">
    <property type="entry name" value="Asp/Glu_racemase_AS_2"/>
</dbReference>
<sequence>MTLTKEQPIGIFDSGVGGLTVAHAIKQLLPNETFIYFGDTAHLPYGDKSAESILHYSKKITEFLLEKNCKVILVACNSASAVAFTSLNAYVGEKAVLMNVIDPVVEHILQNKTYKKIGVIGTKATINSGTYEEKIKEKSQDIEVKSLATPLLVPMIEEGFVYDDISNAIIRAYLSKKELKNIQSLILGCTHYPIIKNQISKFYNFDVEVLDSARIVANDLKRTLISKDLLRSEGKTTNQFFISDYTP</sequence>
<dbReference type="FunFam" id="3.40.50.1860:FF:000001">
    <property type="entry name" value="Glutamate racemase"/>
    <property type="match status" value="1"/>
</dbReference>
<dbReference type="PANTHER" id="PTHR21198:SF2">
    <property type="entry name" value="GLUTAMATE RACEMASE"/>
    <property type="match status" value="1"/>
</dbReference>
<proteinExistence type="inferred from homology"/>
<accession>X1TK90</accession>
<keyword evidence="3" id="KW-0133">Cell shape</keyword>
<organism evidence="7">
    <name type="scientific">marine sediment metagenome</name>
    <dbReference type="NCBI Taxonomy" id="412755"/>
    <lineage>
        <taxon>unclassified sequences</taxon>
        <taxon>metagenomes</taxon>
        <taxon>ecological metagenomes</taxon>
    </lineage>
</organism>
<protein>
    <recommendedName>
        <fullName evidence="2">glutamate racemase</fullName>
        <ecNumber evidence="2">5.1.1.3</ecNumber>
    </recommendedName>
</protein>
<dbReference type="Gene3D" id="3.40.50.1860">
    <property type="match status" value="2"/>
</dbReference>
<evidence type="ECO:0000256" key="3">
    <source>
        <dbReference type="ARBA" id="ARBA00022960"/>
    </source>
</evidence>
<gene>
    <name evidence="7" type="ORF">S12H4_15729</name>
</gene>
<reference evidence="7" key="1">
    <citation type="journal article" date="2014" name="Front. Microbiol.">
        <title>High frequency of phylogenetically diverse reductive dehalogenase-homologous genes in deep subseafloor sedimentary metagenomes.</title>
        <authorList>
            <person name="Kawai M."/>
            <person name="Futagami T."/>
            <person name="Toyoda A."/>
            <person name="Takaki Y."/>
            <person name="Nishi S."/>
            <person name="Hori S."/>
            <person name="Arai W."/>
            <person name="Tsubouchi T."/>
            <person name="Morono Y."/>
            <person name="Uchiyama I."/>
            <person name="Ito T."/>
            <person name="Fujiyama A."/>
            <person name="Inagaki F."/>
            <person name="Takami H."/>
        </authorList>
    </citation>
    <scope>NUCLEOTIDE SEQUENCE</scope>
    <source>
        <strain evidence="7">Expedition CK06-06</strain>
    </source>
</reference>
<dbReference type="EMBL" id="BARW01007574">
    <property type="protein sequence ID" value="GAI87965.1"/>
    <property type="molecule type" value="Genomic_DNA"/>
</dbReference>
<evidence type="ECO:0000313" key="7">
    <source>
        <dbReference type="EMBL" id="GAI87965.1"/>
    </source>
</evidence>
<evidence type="ECO:0000256" key="4">
    <source>
        <dbReference type="ARBA" id="ARBA00022984"/>
    </source>
</evidence>
<dbReference type="GO" id="GO:0008881">
    <property type="term" value="F:glutamate racemase activity"/>
    <property type="evidence" value="ECO:0007669"/>
    <property type="project" value="UniProtKB-EC"/>
</dbReference>
<dbReference type="EC" id="5.1.1.3" evidence="2"/>
<dbReference type="NCBIfam" id="TIGR00067">
    <property type="entry name" value="glut_race"/>
    <property type="match status" value="1"/>
</dbReference>
<dbReference type="Pfam" id="PF01177">
    <property type="entry name" value="Asp_Glu_race"/>
    <property type="match status" value="1"/>
</dbReference>
<dbReference type="HAMAP" id="MF_00258">
    <property type="entry name" value="Glu_racemase"/>
    <property type="match status" value="1"/>
</dbReference>
<comment type="caution">
    <text evidence="7">The sequence shown here is derived from an EMBL/GenBank/DDBJ whole genome shotgun (WGS) entry which is preliminary data.</text>
</comment>
<feature type="non-terminal residue" evidence="7">
    <location>
        <position position="247"/>
    </location>
</feature>
<evidence type="ECO:0000256" key="5">
    <source>
        <dbReference type="ARBA" id="ARBA00023235"/>
    </source>
</evidence>
<evidence type="ECO:0000256" key="2">
    <source>
        <dbReference type="ARBA" id="ARBA00013090"/>
    </source>
</evidence>